<gene>
    <name evidence="3" type="ORF">QRD43_19320</name>
</gene>
<dbReference type="Proteomes" id="UP001238603">
    <property type="component" value="Unassembled WGS sequence"/>
</dbReference>
<protein>
    <recommendedName>
        <fullName evidence="5">DUF2946 domain-containing protein</fullName>
    </recommendedName>
</protein>
<comment type="caution">
    <text evidence="3">The sequence shown here is derived from an EMBL/GenBank/DDBJ whole genome shotgun (WGS) entry which is preliminary data.</text>
</comment>
<proteinExistence type="predicted"/>
<feature type="chain" id="PRO_5045293345" description="DUF2946 domain-containing protein" evidence="2">
    <location>
        <begin position="24"/>
        <end position="144"/>
    </location>
</feature>
<accession>A0ABT7LMF5</accession>
<evidence type="ECO:0000313" key="4">
    <source>
        <dbReference type="Proteomes" id="UP001238603"/>
    </source>
</evidence>
<evidence type="ECO:0000256" key="1">
    <source>
        <dbReference type="SAM" id="MobiDB-lite"/>
    </source>
</evidence>
<evidence type="ECO:0000256" key="2">
    <source>
        <dbReference type="SAM" id="SignalP"/>
    </source>
</evidence>
<keyword evidence="4" id="KW-1185">Reference proteome</keyword>
<sequence>MRLILRLALACLLVLALPLQGLAASVQPAGVETALAGQPPRAAPVAALPAGTALLDAGDAFRECPDHPAGSTDAHHRAPLASTVSACEDCGACTHGVLGALALVPAPLAVPPAPHSPTRWPAPLLTPEPPWPKGLERPPRRGRI</sequence>
<organism evidence="3 4">
    <name type="scientific">Roseateles subflavus</name>
    <dbReference type="NCBI Taxonomy" id="3053353"/>
    <lineage>
        <taxon>Bacteria</taxon>
        <taxon>Pseudomonadati</taxon>
        <taxon>Pseudomonadota</taxon>
        <taxon>Betaproteobacteria</taxon>
        <taxon>Burkholderiales</taxon>
        <taxon>Sphaerotilaceae</taxon>
        <taxon>Roseateles</taxon>
    </lineage>
</organism>
<reference evidence="3 4" key="1">
    <citation type="submission" date="2023-06" db="EMBL/GenBank/DDBJ databases">
        <title>Pelomonas sp. APW6 16S ribosomal RNA gene genome sequencing and assembly.</title>
        <authorList>
            <person name="Woo H."/>
        </authorList>
    </citation>
    <scope>NUCLEOTIDE SEQUENCE [LARGE SCALE GENOMIC DNA]</scope>
    <source>
        <strain evidence="3 4">APW6</strain>
    </source>
</reference>
<keyword evidence="2" id="KW-0732">Signal</keyword>
<evidence type="ECO:0008006" key="5">
    <source>
        <dbReference type="Google" id="ProtNLM"/>
    </source>
</evidence>
<feature type="compositionally biased region" description="Basic and acidic residues" evidence="1">
    <location>
        <begin position="134"/>
        <end position="144"/>
    </location>
</feature>
<name>A0ABT7LMF5_9BURK</name>
<dbReference type="EMBL" id="JASVDS010000006">
    <property type="protein sequence ID" value="MDL5034058.1"/>
    <property type="molecule type" value="Genomic_DNA"/>
</dbReference>
<evidence type="ECO:0000313" key="3">
    <source>
        <dbReference type="EMBL" id="MDL5034058.1"/>
    </source>
</evidence>
<feature type="signal peptide" evidence="2">
    <location>
        <begin position="1"/>
        <end position="23"/>
    </location>
</feature>
<feature type="region of interest" description="Disordered" evidence="1">
    <location>
        <begin position="113"/>
        <end position="144"/>
    </location>
</feature>
<dbReference type="RefSeq" id="WP_285984131.1">
    <property type="nucleotide sequence ID" value="NZ_JASVDS010000006.1"/>
</dbReference>